<evidence type="ECO:0000256" key="3">
    <source>
        <dbReference type="ARBA" id="ARBA00022692"/>
    </source>
</evidence>
<keyword evidence="3 8" id="KW-0812">Transmembrane</keyword>
<evidence type="ECO:0000256" key="2">
    <source>
        <dbReference type="ARBA" id="ARBA00022475"/>
    </source>
</evidence>
<protein>
    <recommendedName>
        <fullName evidence="11">Ionotropic glutamate receptor C-terminal domain-containing protein</fullName>
    </recommendedName>
</protein>
<evidence type="ECO:0000313" key="9">
    <source>
        <dbReference type="EnsemblMetazoa" id="ACUA014728-PA"/>
    </source>
</evidence>
<sequence>MSNASSHRSSFVTSLQSAAISLATSILLSSPFMSIFAISMNPSSWNAFPFETPNCSCMQPAKHFCVRVSGILSLTNPSTSSSVAPSLVLHSAAKPRSISFACSTSASPSACTDERNAKQETGNTFILAQSTAITFLDQFHYVHDRAIARYSQKRIIIIHDEASENGRAILRHSAVCDVMDLLLVRPQPAHNRVDLLTSDVESEEWMLLDSYSASAPASLRIDLFPNRRTNLRGRYVRLAIFNYEPYTLWSGAENSDDANAFHQHNRSLTIEGTESRLFVEFCAKLNCSLEISLDEAGEWGQIYDNRTGDGIIGALVERRADVGVGALYSWYHESLYLALSKPISRTGVTCIVPKPLPLSSWMIGILPFSTVLWLAVLATIFVSTIFEVMFSFVTQKFRSIEAVLLRTNRNPYSSQMLLIGSLLFVGLMIGNAYSGGLASVMTVPRYEKSIDTVQDLADRNLRWGSTHDAWIFSIQLATQPTIVKLLDNFVTYPKDVLHVQAKHRNLAYSIERLPYGHYAVGDYITDDVSHNYEIMLEDIYWENCVAMATKTWPLMNELDELTLVIFQSGIQRYWELEVVTKFADNKVQHAISTSRHFENPGPIALQPSHLLGAFFLLAIGLGLGLVCLLLELLWHRLSTTQRTMKRRHGVDHDEE</sequence>
<keyword evidence="6" id="KW-0675">Receptor</keyword>
<evidence type="ECO:0000256" key="1">
    <source>
        <dbReference type="ARBA" id="ARBA00004651"/>
    </source>
</evidence>
<feature type="transmembrane region" description="Helical" evidence="8">
    <location>
        <begin position="610"/>
        <end position="634"/>
    </location>
</feature>
<reference evidence="10" key="1">
    <citation type="submission" date="2013-09" db="EMBL/GenBank/DDBJ databases">
        <title>The Genome Sequence of Anopheles culicifacies species A.</title>
        <authorList>
            <consortium name="The Broad Institute Genomics Platform"/>
            <person name="Neafsey D.E."/>
            <person name="Besansky N."/>
            <person name="Howell P."/>
            <person name="Walton C."/>
            <person name="Young S.K."/>
            <person name="Zeng Q."/>
            <person name="Gargeya S."/>
            <person name="Fitzgerald M."/>
            <person name="Haas B."/>
            <person name="Abouelleil A."/>
            <person name="Allen A.W."/>
            <person name="Alvarado L."/>
            <person name="Arachchi H.M."/>
            <person name="Berlin A.M."/>
            <person name="Chapman S.B."/>
            <person name="Gainer-Dewar J."/>
            <person name="Goldberg J."/>
            <person name="Griggs A."/>
            <person name="Gujja S."/>
            <person name="Hansen M."/>
            <person name="Howarth C."/>
            <person name="Imamovic A."/>
            <person name="Ireland A."/>
            <person name="Larimer J."/>
            <person name="McCowan C."/>
            <person name="Murphy C."/>
            <person name="Pearson M."/>
            <person name="Poon T.W."/>
            <person name="Priest M."/>
            <person name="Roberts A."/>
            <person name="Saif S."/>
            <person name="Shea T."/>
            <person name="Sisk P."/>
            <person name="Sykes S."/>
            <person name="Wortman J."/>
            <person name="Nusbaum C."/>
            <person name="Birren B."/>
        </authorList>
    </citation>
    <scope>NUCLEOTIDE SEQUENCE [LARGE SCALE GENOMIC DNA]</scope>
    <source>
        <strain evidence="10">A-37</strain>
    </source>
</reference>
<keyword evidence="7" id="KW-0325">Glycoprotein</keyword>
<reference evidence="9" key="2">
    <citation type="submission" date="2020-05" db="UniProtKB">
        <authorList>
            <consortium name="EnsemblMetazoa"/>
        </authorList>
    </citation>
    <scope>IDENTIFICATION</scope>
    <source>
        <strain evidence="9">A-37</strain>
    </source>
</reference>
<evidence type="ECO:0000256" key="6">
    <source>
        <dbReference type="ARBA" id="ARBA00023170"/>
    </source>
</evidence>
<dbReference type="AlphaFoldDB" id="A0A182MC87"/>
<evidence type="ECO:0000256" key="7">
    <source>
        <dbReference type="ARBA" id="ARBA00023180"/>
    </source>
</evidence>
<dbReference type="Proteomes" id="UP000075883">
    <property type="component" value="Unassembled WGS sequence"/>
</dbReference>
<keyword evidence="2" id="KW-1003">Cell membrane</keyword>
<dbReference type="VEuPathDB" id="VectorBase:ACUA014728"/>
<evidence type="ECO:0000256" key="5">
    <source>
        <dbReference type="ARBA" id="ARBA00023136"/>
    </source>
</evidence>
<name>A0A182MC87_9DIPT</name>
<dbReference type="EMBL" id="AXCM01004142">
    <property type="status" value="NOT_ANNOTATED_CDS"/>
    <property type="molecule type" value="Genomic_DNA"/>
</dbReference>
<dbReference type="PANTHER" id="PTHR42643">
    <property type="entry name" value="IONOTROPIC RECEPTOR 20A-RELATED"/>
    <property type="match status" value="1"/>
</dbReference>
<keyword evidence="5 8" id="KW-0472">Membrane</keyword>
<dbReference type="GO" id="GO:0005886">
    <property type="term" value="C:plasma membrane"/>
    <property type="evidence" value="ECO:0007669"/>
    <property type="project" value="UniProtKB-SubCell"/>
</dbReference>
<dbReference type="SUPFAM" id="SSF53850">
    <property type="entry name" value="Periplasmic binding protein-like II"/>
    <property type="match status" value="1"/>
</dbReference>
<evidence type="ECO:0000313" key="10">
    <source>
        <dbReference type="Proteomes" id="UP000075883"/>
    </source>
</evidence>
<dbReference type="InterPro" id="IPR052192">
    <property type="entry name" value="Insect_Ionotropic_Sensory_Rcpt"/>
</dbReference>
<accession>A0A182MC87</accession>
<feature type="transmembrane region" description="Helical" evidence="8">
    <location>
        <begin position="361"/>
        <end position="394"/>
    </location>
</feature>
<dbReference type="PANTHER" id="PTHR42643:SF40">
    <property type="entry name" value="IONOTROPIC RECEPTOR 41A-RELATED"/>
    <property type="match status" value="1"/>
</dbReference>
<dbReference type="EnsemblMetazoa" id="ACUA014728-RA">
    <property type="protein sequence ID" value="ACUA014728-PA"/>
    <property type="gene ID" value="ACUA014728"/>
</dbReference>
<evidence type="ECO:0000256" key="4">
    <source>
        <dbReference type="ARBA" id="ARBA00022989"/>
    </source>
</evidence>
<organism evidence="9 10">
    <name type="scientific">Anopheles culicifacies</name>
    <dbReference type="NCBI Taxonomy" id="139723"/>
    <lineage>
        <taxon>Eukaryota</taxon>
        <taxon>Metazoa</taxon>
        <taxon>Ecdysozoa</taxon>
        <taxon>Arthropoda</taxon>
        <taxon>Hexapoda</taxon>
        <taxon>Insecta</taxon>
        <taxon>Pterygota</taxon>
        <taxon>Neoptera</taxon>
        <taxon>Endopterygota</taxon>
        <taxon>Diptera</taxon>
        <taxon>Nematocera</taxon>
        <taxon>Culicoidea</taxon>
        <taxon>Culicidae</taxon>
        <taxon>Anophelinae</taxon>
        <taxon>Anopheles</taxon>
        <taxon>culicifacies species complex</taxon>
    </lineage>
</organism>
<keyword evidence="4 8" id="KW-1133">Transmembrane helix</keyword>
<dbReference type="STRING" id="139723.A0A182MC87"/>
<feature type="transmembrane region" description="Helical" evidence="8">
    <location>
        <begin position="415"/>
        <end position="433"/>
    </location>
</feature>
<dbReference type="Gene3D" id="3.40.190.10">
    <property type="entry name" value="Periplasmic binding protein-like II"/>
    <property type="match status" value="1"/>
</dbReference>
<keyword evidence="10" id="KW-1185">Reference proteome</keyword>
<proteinExistence type="predicted"/>
<evidence type="ECO:0000256" key="8">
    <source>
        <dbReference type="SAM" id="Phobius"/>
    </source>
</evidence>
<evidence type="ECO:0008006" key="11">
    <source>
        <dbReference type="Google" id="ProtNLM"/>
    </source>
</evidence>
<comment type="subcellular location">
    <subcellularLocation>
        <location evidence="1">Cell membrane</location>
        <topology evidence="1">Multi-pass membrane protein</topology>
    </subcellularLocation>
</comment>
<dbReference type="Gene3D" id="1.10.287.70">
    <property type="match status" value="1"/>
</dbReference>